<dbReference type="OrthoDB" id="361760at2"/>
<evidence type="ECO:0000313" key="2">
    <source>
        <dbReference type="Proteomes" id="UP000273083"/>
    </source>
</evidence>
<dbReference type="AlphaFoldDB" id="A0A3N1XPP1"/>
<name>A0A3N1XPP1_9FIRM</name>
<organism evidence="1 2">
    <name type="scientific">Mobilisporobacter senegalensis</name>
    <dbReference type="NCBI Taxonomy" id="1329262"/>
    <lineage>
        <taxon>Bacteria</taxon>
        <taxon>Bacillati</taxon>
        <taxon>Bacillota</taxon>
        <taxon>Clostridia</taxon>
        <taxon>Lachnospirales</taxon>
        <taxon>Lachnospiraceae</taxon>
        <taxon>Mobilisporobacter</taxon>
    </lineage>
</organism>
<gene>
    <name evidence="1" type="ORF">EDD66_104236</name>
</gene>
<protein>
    <recommendedName>
        <fullName evidence="3">YolD-like protein</fullName>
    </recommendedName>
</protein>
<dbReference type="RefSeq" id="WP_123609145.1">
    <property type="nucleotide sequence ID" value="NZ_RJVG01000004.1"/>
</dbReference>
<evidence type="ECO:0008006" key="3">
    <source>
        <dbReference type="Google" id="ProtNLM"/>
    </source>
</evidence>
<accession>A0A3N1XPP1</accession>
<evidence type="ECO:0000313" key="1">
    <source>
        <dbReference type="EMBL" id="ROR28649.1"/>
    </source>
</evidence>
<proteinExistence type="predicted"/>
<comment type="caution">
    <text evidence="1">The sequence shown here is derived from an EMBL/GenBank/DDBJ whole genome shotgun (WGS) entry which is preliminary data.</text>
</comment>
<keyword evidence="2" id="KW-1185">Reference proteome</keyword>
<sequence>MKDDKNYEHQYDDIINLPHHISKSHPHMSTHDRAAQFSPFVAVTDYEGAIKETARLTNRRMELDECAKNVLDEKLRIVHEQLGSQPEINITYFQPDEKKTGGAYVSAIGIVKKIDGHERTVVMQDETRIPIEEIISIKGEIFPSINDFSM</sequence>
<dbReference type="Proteomes" id="UP000273083">
    <property type="component" value="Unassembled WGS sequence"/>
</dbReference>
<reference evidence="1 2" key="1">
    <citation type="submission" date="2018-11" db="EMBL/GenBank/DDBJ databases">
        <title>Genomic Encyclopedia of Type Strains, Phase IV (KMG-IV): sequencing the most valuable type-strain genomes for metagenomic binning, comparative biology and taxonomic classification.</title>
        <authorList>
            <person name="Goeker M."/>
        </authorList>
    </citation>
    <scope>NUCLEOTIDE SEQUENCE [LARGE SCALE GENOMIC DNA]</scope>
    <source>
        <strain evidence="1 2">DSM 26537</strain>
    </source>
</reference>
<dbReference type="EMBL" id="RJVG01000004">
    <property type="protein sequence ID" value="ROR28649.1"/>
    <property type="molecule type" value="Genomic_DNA"/>
</dbReference>